<feature type="domain" description="SnoaL-like" evidence="1">
    <location>
        <begin position="7"/>
        <end position="133"/>
    </location>
</feature>
<reference evidence="2 3" key="1">
    <citation type="submission" date="2023-03" db="EMBL/GenBank/DDBJ databases">
        <title>NovoSphingobium album sp. nov. isolated from polycyclic aromatic hydrocarbons- and heavy-metal polluted soil.</title>
        <authorList>
            <person name="Liu Z."/>
            <person name="Wang K."/>
        </authorList>
    </citation>
    <scope>NUCLEOTIDE SEQUENCE [LARGE SCALE GENOMIC DNA]</scope>
    <source>
        <strain evidence="2 3">H3SJ31-1</strain>
    </source>
</reference>
<dbReference type="RefSeq" id="WP_275227210.1">
    <property type="nucleotide sequence ID" value="NZ_JARESE010000015.1"/>
</dbReference>
<dbReference type="Gene3D" id="3.10.450.50">
    <property type="match status" value="1"/>
</dbReference>
<dbReference type="SUPFAM" id="SSF54427">
    <property type="entry name" value="NTF2-like"/>
    <property type="match status" value="1"/>
</dbReference>
<sequence length="140" mass="15512">MTATSETIAAKAAIADLIHQYARLVRRDQPEGLGALFAPGGTFEVREGHPSLPEFRLRSRFESPEDLVAYLEQGKGKPHPVPLIHNLMIAIEGDTATADCVMEAQIHGTVHKVFGEYHDSFVKVDGAWRFSARIYTMFTS</sequence>
<evidence type="ECO:0000313" key="3">
    <source>
        <dbReference type="Proteomes" id="UP001216253"/>
    </source>
</evidence>
<dbReference type="InterPro" id="IPR032710">
    <property type="entry name" value="NTF2-like_dom_sf"/>
</dbReference>
<dbReference type="EMBL" id="JARESE010000015">
    <property type="protein sequence ID" value="MDE8651111.1"/>
    <property type="molecule type" value="Genomic_DNA"/>
</dbReference>
<accession>A0ABT5WM41</accession>
<organism evidence="2 3">
    <name type="scientific">Novosphingobium album</name>
    <name type="common">ex Liu et al. 2023</name>
    <dbReference type="NCBI Taxonomy" id="3031130"/>
    <lineage>
        <taxon>Bacteria</taxon>
        <taxon>Pseudomonadati</taxon>
        <taxon>Pseudomonadota</taxon>
        <taxon>Alphaproteobacteria</taxon>
        <taxon>Sphingomonadales</taxon>
        <taxon>Sphingomonadaceae</taxon>
        <taxon>Novosphingobium</taxon>
    </lineage>
</organism>
<gene>
    <name evidence="2" type="ORF">PYV00_05195</name>
</gene>
<comment type="caution">
    <text evidence="2">The sequence shown here is derived from an EMBL/GenBank/DDBJ whole genome shotgun (WGS) entry which is preliminary data.</text>
</comment>
<keyword evidence="3" id="KW-1185">Reference proteome</keyword>
<proteinExistence type="predicted"/>
<name>A0ABT5WM41_9SPHN</name>
<dbReference type="CDD" id="cd00531">
    <property type="entry name" value="NTF2_like"/>
    <property type="match status" value="1"/>
</dbReference>
<dbReference type="InterPro" id="IPR037401">
    <property type="entry name" value="SnoaL-like"/>
</dbReference>
<dbReference type="Pfam" id="PF13577">
    <property type="entry name" value="SnoaL_4"/>
    <property type="match status" value="1"/>
</dbReference>
<protein>
    <submittedName>
        <fullName evidence="2">Nuclear transport factor 2 family protein</fullName>
    </submittedName>
</protein>
<evidence type="ECO:0000259" key="1">
    <source>
        <dbReference type="Pfam" id="PF13577"/>
    </source>
</evidence>
<dbReference type="Proteomes" id="UP001216253">
    <property type="component" value="Unassembled WGS sequence"/>
</dbReference>
<evidence type="ECO:0000313" key="2">
    <source>
        <dbReference type="EMBL" id="MDE8651111.1"/>
    </source>
</evidence>